<dbReference type="AlphaFoldDB" id="A0A8H5IKR0"/>
<feature type="domain" description="GP-PDE" evidence="3">
    <location>
        <begin position="1"/>
        <end position="270"/>
    </location>
</feature>
<gene>
    <name evidence="4" type="ORF">FNAPI_10942</name>
</gene>
<reference evidence="4 5" key="1">
    <citation type="submission" date="2020-05" db="EMBL/GenBank/DDBJ databases">
        <title>Identification and distribution of gene clusters putatively required for synthesis of sphingolipid metabolism inhibitors in phylogenetically diverse species of the filamentous fungus Fusarium.</title>
        <authorList>
            <person name="Kim H.-S."/>
            <person name="Busman M."/>
            <person name="Brown D.W."/>
            <person name="Divon H."/>
            <person name="Uhlig S."/>
            <person name="Proctor R.H."/>
        </authorList>
    </citation>
    <scope>NUCLEOTIDE SEQUENCE [LARGE SCALE GENOMIC DNA]</scope>
    <source>
        <strain evidence="4 5">NRRL 25196</strain>
    </source>
</reference>
<dbReference type="Pfam" id="PF03009">
    <property type="entry name" value="GDPD"/>
    <property type="match status" value="1"/>
</dbReference>
<dbReference type="InterPro" id="IPR051578">
    <property type="entry name" value="GDPD"/>
</dbReference>
<dbReference type="InterPro" id="IPR030395">
    <property type="entry name" value="GP_PDE_dom"/>
</dbReference>
<proteinExistence type="predicted"/>
<dbReference type="GO" id="GO:0047389">
    <property type="term" value="F:glycerophosphocholine phosphodiesterase activity"/>
    <property type="evidence" value="ECO:0007669"/>
    <property type="project" value="TreeGrafter"/>
</dbReference>
<name>A0A8H5IKR0_9HYPO</name>
<evidence type="ECO:0000313" key="5">
    <source>
        <dbReference type="Proteomes" id="UP000574317"/>
    </source>
</evidence>
<dbReference type="PANTHER" id="PTHR22958:SF1">
    <property type="entry name" value="GLYCEROPHOSPHOCHOLINE PHOSPHODIESTERASE GPCPD1"/>
    <property type="match status" value="1"/>
</dbReference>
<evidence type="ECO:0000256" key="1">
    <source>
        <dbReference type="ARBA" id="ARBA00022801"/>
    </source>
</evidence>
<dbReference type="InterPro" id="IPR017946">
    <property type="entry name" value="PLC-like_Pdiesterase_TIM-brl"/>
</dbReference>
<comment type="caution">
    <text evidence="4">The sequence shown here is derived from an EMBL/GenBank/DDBJ whole genome shotgun (WGS) entry which is preliminary data.</text>
</comment>
<feature type="signal peptide" evidence="2">
    <location>
        <begin position="1"/>
        <end position="15"/>
    </location>
</feature>
<keyword evidence="5" id="KW-1185">Reference proteome</keyword>
<evidence type="ECO:0000313" key="4">
    <source>
        <dbReference type="EMBL" id="KAF5538978.1"/>
    </source>
</evidence>
<dbReference type="SUPFAM" id="SSF51695">
    <property type="entry name" value="PLC-like phosphodiesterases"/>
    <property type="match status" value="1"/>
</dbReference>
<evidence type="ECO:0000259" key="3">
    <source>
        <dbReference type="PROSITE" id="PS51704"/>
    </source>
</evidence>
<keyword evidence="2" id="KW-0732">Signal</keyword>
<accession>A0A8H5IKR0</accession>
<feature type="chain" id="PRO_5034914001" description="GP-PDE domain-containing protein" evidence="2">
    <location>
        <begin position="16"/>
        <end position="297"/>
    </location>
</feature>
<dbReference type="Proteomes" id="UP000574317">
    <property type="component" value="Unassembled WGS sequence"/>
</dbReference>
<dbReference type="Gene3D" id="3.20.20.190">
    <property type="entry name" value="Phosphatidylinositol (PI) phosphodiesterase"/>
    <property type="match status" value="1"/>
</dbReference>
<sequence length="297" mass="33593">MVWNLILMWHTLTLEQFMDVNNALSSIRCLNDILERLPWEQSDRPYATTNLRRNSLGALRDMATKALISQMEHMLDCPRFKSDLRGHSIHEPFITLEMLLCNLSEDVPLDIELKYPLLYEAEDSQMDTFAFDINHFLDKILYVVYSFAGPRRRIIFSSFSPEICMVLVAKQQPYPVLFLNDSSNCTAGDMRATSLQTAVRFAHRFGLAGVAMASEPFIASPGLAGFVRRQGLYTATYGPLNDDAEGLELQAKAGIDLIVVNKVKHARQVLGQVQGLRMQPKSSQLNTDTAEPCFLRQ</sequence>
<evidence type="ECO:0000256" key="2">
    <source>
        <dbReference type="SAM" id="SignalP"/>
    </source>
</evidence>
<dbReference type="GO" id="GO:0046475">
    <property type="term" value="P:glycerophospholipid catabolic process"/>
    <property type="evidence" value="ECO:0007669"/>
    <property type="project" value="TreeGrafter"/>
</dbReference>
<organism evidence="4 5">
    <name type="scientific">Fusarium napiforme</name>
    <dbReference type="NCBI Taxonomy" id="42672"/>
    <lineage>
        <taxon>Eukaryota</taxon>
        <taxon>Fungi</taxon>
        <taxon>Dikarya</taxon>
        <taxon>Ascomycota</taxon>
        <taxon>Pezizomycotina</taxon>
        <taxon>Sordariomycetes</taxon>
        <taxon>Hypocreomycetidae</taxon>
        <taxon>Hypocreales</taxon>
        <taxon>Nectriaceae</taxon>
        <taxon>Fusarium</taxon>
        <taxon>Fusarium fujikuroi species complex</taxon>
    </lineage>
</organism>
<keyword evidence="1" id="KW-0378">Hydrolase</keyword>
<dbReference type="PANTHER" id="PTHR22958">
    <property type="entry name" value="GLYCEROPHOSPHORYL DIESTER PHOSPHODIESTERASE"/>
    <property type="match status" value="1"/>
</dbReference>
<dbReference type="EMBL" id="JAAOAO010000498">
    <property type="protein sequence ID" value="KAF5538978.1"/>
    <property type="molecule type" value="Genomic_DNA"/>
</dbReference>
<dbReference type="PROSITE" id="PS51704">
    <property type="entry name" value="GP_PDE"/>
    <property type="match status" value="1"/>
</dbReference>
<protein>
    <recommendedName>
        <fullName evidence="3">GP-PDE domain-containing protein</fullName>
    </recommendedName>
</protein>